<feature type="domain" description="Lipoyl-binding" evidence="8">
    <location>
        <begin position="1131"/>
        <end position="1211"/>
    </location>
</feature>
<feature type="domain" description="Biotin carboxylation" evidence="10">
    <location>
        <begin position="7"/>
        <end position="438"/>
    </location>
</feature>
<organism evidence="11 12">
    <name type="scientific">Phlyctema vagabunda</name>
    <dbReference type="NCBI Taxonomy" id="108571"/>
    <lineage>
        <taxon>Eukaryota</taxon>
        <taxon>Fungi</taxon>
        <taxon>Dikarya</taxon>
        <taxon>Ascomycota</taxon>
        <taxon>Pezizomycotina</taxon>
        <taxon>Leotiomycetes</taxon>
        <taxon>Helotiales</taxon>
        <taxon>Dermateaceae</taxon>
        <taxon>Phlyctema</taxon>
    </lineage>
</organism>
<dbReference type="InterPro" id="IPR005481">
    <property type="entry name" value="BC-like_N"/>
</dbReference>
<dbReference type="PROSITE" id="PS00866">
    <property type="entry name" value="CPSASE_1"/>
    <property type="match status" value="1"/>
</dbReference>
<dbReference type="SMART" id="SM00797">
    <property type="entry name" value="AHS2"/>
    <property type="match status" value="1"/>
</dbReference>
<dbReference type="PROSITE" id="PS00188">
    <property type="entry name" value="BIOTIN"/>
    <property type="match status" value="1"/>
</dbReference>
<dbReference type="InterPro" id="IPR011761">
    <property type="entry name" value="ATP-grasp"/>
</dbReference>
<evidence type="ECO:0000256" key="4">
    <source>
        <dbReference type="ARBA" id="ARBA00022801"/>
    </source>
</evidence>
<dbReference type="InterPro" id="IPR011764">
    <property type="entry name" value="Biotin_carboxylation_dom"/>
</dbReference>
<keyword evidence="3 7" id="KW-0547">Nucleotide-binding</keyword>
<dbReference type="InterPro" id="IPR003778">
    <property type="entry name" value="CT_A_B"/>
</dbReference>
<dbReference type="SUPFAM" id="SSF56059">
    <property type="entry name" value="Glutathione synthetase ATP-binding domain-like"/>
    <property type="match status" value="1"/>
</dbReference>
<dbReference type="SUPFAM" id="SSF50891">
    <property type="entry name" value="Cyclophilin-like"/>
    <property type="match status" value="2"/>
</dbReference>
<sequence length="1217" mass="132778">MGYSFTHVKKVLVANRGEIAVRCIRACAAAGIQSLSIYTESDSTSDHVSLADEAILLSGENVSGYLNVDNLLEICKSHGVDAIIPGYGFLSEDVGFAQRVQEAGMIFVGPSTESILEMGQKHRARALAVSADVPVVPGTELLSSQEDAVDAATRLGYPVMLKATGGGGGMGLEVCNEEADIEAAFAKVKGRGDSLFKNTGVFMEKYYPLSRHKFKYLVIEECPSPYVHTKPELRRNLTKFAVAYASKLKYKSAGTVEFLVDDVSGDFFFLEMNTRLQVEHGITELCYGVDLVALMLQQADYEKSGAIGIPTTELKALQKDGPSGAAIEVRVYAEVPYRNFAPSPGLLQKVKWPQGGGIRIDTWVKTGQRIAPYYDPLIAKVMVHAPSRTEAMPKMLKTLSDCVLQGPATNLHYLSAVILSDGFQKGETLTNYLSTKFQYQPCAFDVLSAGAFTTVQDYPARATSGHGIPKSGPLDNISSRIANILVGNIPGMETLEITVSGPELLFTAPAVFSVCGAPMPVTIDGIEKPMWSRLIIQAGQKLKIGSAKNGGCRNYLAIKGGFPDVPVYLGSKAASPSLKLGGTQGRQLQTSDYITLSEETVKWAAEATEYTLPDSCIPDFNIKEVYVLHGPHDDDTFMTVKDREMLYNTPWKVGHNSNRTGIRLIGPNPEWSRKDGGDGGAHPSNCFDYGYPLGGINWGGDSSVVFSMDSPNLGGLICSSTVISADLWRMGQLKPGEFVRFKPTTYDLSLELFGRVETYISRVQDLVEDRTSEIPVLDVILPPGETGAILKKVEGDGGVRPEVKYRQGGDSYIIVEFGQQKADITITCRIRLLMQKINALNIPEIVMNPSIIGVTIQFNSKIITQHELLKRVDDLESAIEATTEVTIPVRTVQLPVVLDHPSLTECLERYMGTIRSTAGYLPDNVEYLRKANGLKTRREVFEVLLKSRFLVVSVGFLVGNPILFPLNPMSHITGQKFNPTRIATPGGTVGIGGSLFSLYPVEQPGGYMLLARTLETWDTFGTKPGFTPTNPWLWEPFDMITFYEVSVEEYDSILADFTAGRYQWKRSEDVFDLQQIYDVIEGAKHDSEYISFKESQRQGVAEQLAIENKMYADWTAGLAATAASEAERLKTILEMNPNPINIDSPIDANVWKVEVQPGDVLKKGQVVVILEAMKMEINILVPDDAVGSTVQAVASKPGSTVAPGSLLVVAKGAVKAE</sequence>
<keyword evidence="6" id="KW-0092">Biotin</keyword>
<dbReference type="SUPFAM" id="SSF160467">
    <property type="entry name" value="PH0987 N-terminal domain-like"/>
    <property type="match status" value="1"/>
</dbReference>
<evidence type="ECO:0000256" key="3">
    <source>
        <dbReference type="ARBA" id="ARBA00022741"/>
    </source>
</evidence>
<dbReference type="PROSITE" id="PS00867">
    <property type="entry name" value="CPSASE_2"/>
    <property type="match status" value="1"/>
</dbReference>
<proteinExistence type="predicted"/>
<keyword evidence="2" id="KW-0436">Ligase</keyword>
<evidence type="ECO:0000259" key="8">
    <source>
        <dbReference type="PROSITE" id="PS50968"/>
    </source>
</evidence>
<dbReference type="PANTHER" id="PTHR18866:SF128">
    <property type="entry name" value="UREA AMIDOLYASE"/>
    <property type="match status" value="1"/>
</dbReference>
<dbReference type="InterPro" id="IPR000089">
    <property type="entry name" value="Biotin_lipoyl"/>
</dbReference>
<dbReference type="InterPro" id="IPR011054">
    <property type="entry name" value="Rudment_hybrid_motif"/>
</dbReference>
<dbReference type="EMBL" id="JBFCZG010000006">
    <property type="protein sequence ID" value="KAL3420530.1"/>
    <property type="molecule type" value="Genomic_DNA"/>
</dbReference>
<dbReference type="SMART" id="SM00796">
    <property type="entry name" value="AHS1"/>
    <property type="match status" value="1"/>
</dbReference>
<reference evidence="11 12" key="1">
    <citation type="submission" date="2024-06" db="EMBL/GenBank/DDBJ databases">
        <title>Complete genome of Phlyctema vagabunda strain 19-DSS-EL-015.</title>
        <authorList>
            <person name="Fiorenzani C."/>
        </authorList>
    </citation>
    <scope>NUCLEOTIDE SEQUENCE [LARGE SCALE GENOMIC DNA]</scope>
    <source>
        <strain evidence="11 12">19-DSS-EL-015</strain>
    </source>
</reference>
<evidence type="ECO:0000259" key="10">
    <source>
        <dbReference type="PROSITE" id="PS50979"/>
    </source>
</evidence>
<dbReference type="PROSITE" id="PS50968">
    <property type="entry name" value="BIOTINYL_LIPOYL"/>
    <property type="match status" value="1"/>
</dbReference>
<dbReference type="InterPro" id="IPR016185">
    <property type="entry name" value="PreATP-grasp_dom_sf"/>
</dbReference>
<dbReference type="InterPro" id="IPR013815">
    <property type="entry name" value="ATP_grasp_subdomain_1"/>
</dbReference>
<dbReference type="CDD" id="cd06850">
    <property type="entry name" value="biotinyl_domain"/>
    <property type="match status" value="1"/>
</dbReference>
<dbReference type="Gene3D" id="3.40.50.20">
    <property type="match status" value="1"/>
</dbReference>
<dbReference type="PROSITE" id="PS50979">
    <property type="entry name" value="BC"/>
    <property type="match status" value="1"/>
</dbReference>
<dbReference type="Pfam" id="PF00289">
    <property type="entry name" value="Biotin_carb_N"/>
    <property type="match status" value="1"/>
</dbReference>
<dbReference type="InterPro" id="IPR050856">
    <property type="entry name" value="Biotin_carboxylase_complex"/>
</dbReference>
<dbReference type="SUPFAM" id="SSF51246">
    <property type="entry name" value="Rudiment single hybrid motif"/>
    <property type="match status" value="1"/>
</dbReference>
<dbReference type="SMART" id="SM00878">
    <property type="entry name" value="Biotin_carb_C"/>
    <property type="match status" value="1"/>
</dbReference>
<protein>
    <submittedName>
        <fullName evidence="11">Urea carboxylase</fullName>
    </submittedName>
</protein>
<dbReference type="SUPFAM" id="SSF51230">
    <property type="entry name" value="Single hybrid motif"/>
    <property type="match status" value="1"/>
</dbReference>
<gene>
    <name evidence="11" type="ORF">PVAG01_06975</name>
</gene>
<dbReference type="Pfam" id="PF00364">
    <property type="entry name" value="Biotin_lipoyl"/>
    <property type="match status" value="1"/>
</dbReference>
<dbReference type="PANTHER" id="PTHR18866">
    <property type="entry name" value="CARBOXYLASE:PYRUVATE/ACETYL-COA/PROPIONYL-COA CARBOXYLASE"/>
    <property type="match status" value="1"/>
</dbReference>
<dbReference type="InterPro" id="IPR001882">
    <property type="entry name" value="Biotin_BS"/>
</dbReference>
<dbReference type="PROSITE" id="PS50975">
    <property type="entry name" value="ATP_GRASP"/>
    <property type="match status" value="1"/>
</dbReference>
<dbReference type="InterPro" id="IPR029000">
    <property type="entry name" value="Cyclophilin-like_dom_sf"/>
</dbReference>
<dbReference type="Pfam" id="PF02786">
    <property type="entry name" value="CPSase_L_D2"/>
    <property type="match status" value="2"/>
</dbReference>
<dbReference type="Gene3D" id="3.30.1490.20">
    <property type="entry name" value="ATP-grasp fold, A domain"/>
    <property type="match status" value="1"/>
</dbReference>
<evidence type="ECO:0000256" key="6">
    <source>
        <dbReference type="ARBA" id="ARBA00023267"/>
    </source>
</evidence>
<accession>A0ABR4PB68</accession>
<name>A0ABR4PB68_9HELO</name>
<evidence type="ECO:0000256" key="7">
    <source>
        <dbReference type="PROSITE-ProRule" id="PRU00409"/>
    </source>
</evidence>
<keyword evidence="4" id="KW-0378">Hydrolase</keyword>
<dbReference type="Gene3D" id="2.40.100.10">
    <property type="entry name" value="Cyclophilin-like"/>
    <property type="match status" value="2"/>
</dbReference>
<evidence type="ECO:0000256" key="2">
    <source>
        <dbReference type="ARBA" id="ARBA00022598"/>
    </source>
</evidence>
<feature type="domain" description="ATP-grasp" evidence="9">
    <location>
        <begin position="125"/>
        <end position="300"/>
    </location>
</feature>
<evidence type="ECO:0000313" key="12">
    <source>
        <dbReference type="Proteomes" id="UP001629113"/>
    </source>
</evidence>
<keyword evidence="12" id="KW-1185">Reference proteome</keyword>
<dbReference type="Gene3D" id="3.30.1360.40">
    <property type="match status" value="1"/>
</dbReference>
<dbReference type="InterPro" id="IPR011053">
    <property type="entry name" value="Single_hybrid_motif"/>
</dbReference>
<keyword evidence="5 7" id="KW-0067">ATP-binding</keyword>
<dbReference type="InterPro" id="IPR005482">
    <property type="entry name" value="Biotin_COase_C"/>
</dbReference>
<comment type="cofactor">
    <cofactor evidence="1">
        <name>biotin</name>
        <dbReference type="ChEBI" id="CHEBI:57586"/>
    </cofactor>
</comment>
<evidence type="ECO:0000256" key="1">
    <source>
        <dbReference type="ARBA" id="ARBA00001953"/>
    </source>
</evidence>
<dbReference type="Pfam" id="PF02682">
    <property type="entry name" value="CT_C_D"/>
    <property type="match status" value="1"/>
</dbReference>
<dbReference type="Gene3D" id="2.40.50.100">
    <property type="match status" value="1"/>
</dbReference>
<dbReference type="Proteomes" id="UP001629113">
    <property type="component" value="Unassembled WGS sequence"/>
</dbReference>
<dbReference type="SUPFAM" id="SSF52440">
    <property type="entry name" value="PreATP-grasp domain"/>
    <property type="match status" value="1"/>
</dbReference>
<dbReference type="InterPro" id="IPR003833">
    <property type="entry name" value="CT_C_D"/>
</dbReference>
<evidence type="ECO:0000256" key="5">
    <source>
        <dbReference type="ARBA" id="ARBA00022840"/>
    </source>
</evidence>
<evidence type="ECO:0000313" key="11">
    <source>
        <dbReference type="EMBL" id="KAL3420530.1"/>
    </source>
</evidence>
<dbReference type="Pfam" id="PF02785">
    <property type="entry name" value="Biotin_carb_C"/>
    <property type="match status" value="1"/>
</dbReference>
<evidence type="ECO:0000259" key="9">
    <source>
        <dbReference type="PROSITE" id="PS50975"/>
    </source>
</evidence>
<dbReference type="InterPro" id="IPR005479">
    <property type="entry name" value="CPAse_ATP-bd"/>
</dbReference>
<dbReference type="Pfam" id="PF02626">
    <property type="entry name" value="CT_A_B"/>
    <property type="match status" value="1"/>
</dbReference>
<comment type="caution">
    <text evidence="11">The sequence shown here is derived from an EMBL/GenBank/DDBJ whole genome shotgun (WGS) entry which is preliminary data.</text>
</comment>
<dbReference type="Gene3D" id="3.30.470.20">
    <property type="entry name" value="ATP-grasp fold, B domain"/>
    <property type="match status" value="1"/>
</dbReference>